<comment type="caution">
    <text evidence="2">The sequence shown here is derived from an EMBL/GenBank/DDBJ whole genome shotgun (WGS) entry which is preliminary data.</text>
</comment>
<dbReference type="AlphaFoldDB" id="A6NPC0"/>
<feature type="compositionally biased region" description="Basic and acidic residues" evidence="1">
    <location>
        <begin position="35"/>
        <end position="49"/>
    </location>
</feature>
<gene>
    <name evidence="2" type="ORF">BACCAP_00011</name>
</gene>
<evidence type="ECO:0000313" key="3">
    <source>
        <dbReference type="Proteomes" id="UP000003639"/>
    </source>
</evidence>
<protein>
    <submittedName>
        <fullName evidence="2">Uncharacterized protein</fullName>
    </submittedName>
</protein>
<proteinExistence type="predicted"/>
<dbReference type="Proteomes" id="UP000003639">
    <property type="component" value="Unassembled WGS sequence"/>
</dbReference>
<evidence type="ECO:0000313" key="2">
    <source>
        <dbReference type="EMBL" id="EDN01978.1"/>
    </source>
</evidence>
<reference evidence="2 3" key="2">
    <citation type="submission" date="2007-06" db="EMBL/GenBank/DDBJ databases">
        <title>Draft genome sequence of Pseudoflavonifractor capillosus ATCC 29799.</title>
        <authorList>
            <person name="Sudarsanam P."/>
            <person name="Ley R."/>
            <person name="Guruge J."/>
            <person name="Turnbaugh P.J."/>
            <person name="Mahowald M."/>
            <person name="Liep D."/>
            <person name="Gordon J."/>
        </authorList>
    </citation>
    <scope>NUCLEOTIDE SEQUENCE [LARGE SCALE GENOMIC DNA]</scope>
    <source>
        <strain evidence="2 3">ATCC 29799</strain>
    </source>
</reference>
<reference evidence="2 3" key="1">
    <citation type="submission" date="2007-04" db="EMBL/GenBank/DDBJ databases">
        <authorList>
            <person name="Fulton L."/>
            <person name="Clifton S."/>
            <person name="Fulton B."/>
            <person name="Xu J."/>
            <person name="Minx P."/>
            <person name="Pepin K.H."/>
            <person name="Johnson M."/>
            <person name="Thiruvilangam P."/>
            <person name="Bhonagiri V."/>
            <person name="Nash W.E."/>
            <person name="Mardis E.R."/>
            <person name="Wilson R.K."/>
        </authorList>
    </citation>
    <scope>NUCLEOTIDE SEQUENCE [LARGE SCALE GENOMIC DNA]</scope>
    <source>
        <strain evidence="2 3">ATCC 29799</strain>
    </source>
</reference>
<accession>A6NPC0</accession>
<evidence type="ECO:0000256" key="1">
    <source>
        <dbReference type="SAM" id="MobiDB-lite"/>
    </source>
</evidence>
<feature type="region of interest" description="Disordered" evidence="1">
    <location>
        <begin position="1"/>
        <end position="23"/>
    </location>
</feature>
<sequence>MKSEQEIRRYLRRPGRSPHGERGLKFRMVHNQTAAERRSPHGERGLKFS</sequence>
<organism evidence="2 3">
    <name type="scientific">Pseudoflavonifractor capillosus ATCC 29799</name>
    <dbReference type="NCBI Taxonomy" id="411467"/>
    <lineage>
        <taxon>Bacteria</taxon>
        <taxon>Bacillati</taxon>
        <taxon>Bacillota</taxon>
        <taxon>Clostridia</taxon>
        <taxon>Eubacteriales</taxon>
        <taxon>Oscillospiraceae</taxon>
        <taxon>Pseudoflavonifractor</taxon>
    </lineage>
</organism>
<feature type="region of interest" description="Disordered" evidence="1">
    <location>
        <begin position="30"/>
        <end position="49"/>
    </location>
</feature>
<name>A6NPC0_9FIRM</name>
<keyword evidence="3" id="KW-1185">Reference proteome</keyword>
<dbReference type="EMBL" id="AAXG02000001">
    <property type="protein sequence ID" value="EDN01978.1"/>
    <property type="molecule type" value="Genomic_DNA"/>
</dbReference>